<keyword evidence="4 7" id="KW-0418">Kinase</keyword>
<keyword evidence="5" id="KW-0472">Membrane</keyword>
<dbReference type="GO" id="GO:0000155">
    <property type="term" value="F:phosphorelay sensor kinase activity"/>
    <property type="evidence" value="ECO:0007669"/>
    <property type="project" value="InterPro"/>
</dbReference>
<dbReference type="RefSeq" id="WP_072854148.1">
    <property type="nucleotide sequence ID" value="NZ_FQVI01000025.1"/>
</dbReference>
<keyword evidence="3" id="KW-0808">Transferase</keyword>
<dbReference type="GO" id="GO:0016020">
    <property type="term" value="C:membrane"/>
    <property type="evidence" value="ECO:0007669"/>
    <property type="project" value="UniProtKB-SubCell"/>
</dbReference>
<dbReference type="AlphaFoldDB" id="A0A1M5BB76"/>
<dbReference type="STRING" id="1122155.SAMN02745158_03583"/>
<organism evidence="7 8">
    <name type="scientific">Lactonifactor longoviformis DSM 17459</name>
    <dbReference type="NCBI Taxonomy" id="1122155"/>
    <lineage>
        <taxon>Bacteria</taxon>
        <taxon>Bacillati</taxon>
        <taxon>Bacillota</taxon>
        <taxon>Clostridia</taxon>
        <taxon>Eubacteriales</taxon>
        <taxon>Clostridiaceae</taxon>
        <taxon>Lactonifactor</taxon>
    </lineage>
</organism>
<name>A0A1M5BB76_9CLOT</name>
<dbReference type="OrthoDB" id="1410840at2"/>
<dbReference type="Gene3D" id="6.10.340.10">
    <property type="match status" value="1"/>
</dbReference>
<dbReference type="PANTHER" id="PTHR34220:SF7">
    <property type="entry name" value="SENSOR HISTIDINE KINASE YPDA"/>
    <property type="match status" value="1"/>
</dbReference>
<evidence type="ECO:0000256" key="5">
    <source>
        <dbReference type="SAM" id="Phobius"/>
    </source>
</evidence>
<evidence type="ECO:0000256" key="1">
    <source>
        <dbReference type="ARBA" id="ARBA00004370"/>
    </source>
</evidence>
<dbReference type="Pfam" id="PF02518">
    <property type="entry name" value="HATPase_c"/>
    <property type="match status" value="1"/>
</dbReference>
<gene>
    <name evidence="7" type="ORF">SAMN02745158_03583</name>
</gene>
<dbReference type="PROSITE" id="PS50885">
    <property type="entry name" value="HAMP"/>
    <property type="match status" value="1"/>
</dbReference>
<keyword evidence="5" id="KW-1133">Transmembrane helix</keyword>
<feature type="transmembrane region" description="Helical" evidence="5">
    <location>
        <begin position="24"/>
        <end position="43"/>
    </location>
</feature>
<protein>
    <submittedName>
        <fullName evidence="7">Two-component system, sensor histidine kinase YesM</fullName>
    </submittedName>
</protein>
<evidence type="ECO:0000256" key="3">
    <source>
        <dbReference type="ARBA" id="ARBA00022679"/>
    </source>
</evidence>
<dbReference type="InterPro" id="IPR050640">
    <property type="entry name" value="Bact_2-comp_sensor_kinase"/>
</dbReference>
<accession>A0A1M5BB76</accession>
<sequence>MKNILYKLKGMDITEIFSLKHKTVFLFVLSLAANVLVSLLVSLSCIRRILRAQKEHLTLGFSGIYLPLILSGILLLLLAAASGILFYKTVYQPIFKIDEALHKIMDVDPSYEITISRQSELYPVAKSLNQILLRLKGYMDREYSEKILRKQMEIKALQSQINPHFLYNSLDCIRGEALMQNAPNIAHMTKALSNLFRYSMSHDSSLVTFRAELEHVNNYMIVQQYRFNNKFTMHQQIERTAGFNLMDYKLPRMTLQPIVENAIIHGLETRLKPGNIWISAYATSQRVVITIEDDGIGLSQEKMNELNESFTRPVSQCIEQEEDYVPKSIALPNINERIKLTYGDEFGLQIAGTLQLGTNVEITLPAPKLNTEFTGGIYENRTSAGRSYHKII</sequence>
<dbReference type="InterPro" id="IPR003594">
    <property type="entry name" value="HATPase_dom"/>
</dbReference>
<reference evidence="7 8" key="1">
    <citation type="submission" date="2016-11" db="EMBL/GenBank/DDBJ databases">
        <authorList>
            <person name="Jaros S."/>
            <person name="Januszkiewicz K."/>
            <person name="Wedrychowicz H."/>
        </authorList>
    </citation>
    <scope>NUCLEOTIDE SEQUENCE [LARGE SCALE GENOMIC DNA]</scope>
    <source>
        <strain evidence="7 8">DSM 17459</strain>
    </source>
</reference>
<proteinExistence type="predicted"/>
<keyword evidence="8" id="KW-1185">Reference proteome</keyword>
<dbReference type="PANTHER" id="PTHR34220">
    <property type="entry name" value="SENSOR HISTIDINE KINASE YPDA"/>
    <property type="match status" value="1"/>
</dbReference>
<evidence type="ECO:0000259" key="6">
    <source>
        <dbReference type="PROSITE" id="PS50885"/>
    </source>
</evidence>
<keyword evidence="2" id="KW-0597">Phosphoprotein</keyword>
<comment type="subcellular location">
    <subcellularLocation>
        <location evidence="1">Membrane</location>
    </subcellularLocation>
</comment>
<dbReference type="InterPro" id="IPR003660">
    <property type="entry name" value="HAMP_dom"/>
</dbReference>
<feature type="domain" description="HAMP" evidence="6">
    <location>
        <begin position="88"/>
        <end position="140"/>
    </location>
</feature>
<evidence type="ECO:0000256" key="2">
    <source>
        <dbReference type="ARBA" id="ARBA00022553"/>
    </source>
</evidence>
<dbReference type="InterPro" id="IPR036890">
    <property type="entry name" value="HATPase_C_sf"/>
</dbReference>
<feature type="transmembrane region" description="Helical" evidence="5">
    <location>
        <begin position="64"/>
        <end position="87"/>
    </location>
</feature>
<dbReference type="SUPFAM" id="SSF55874">
    <property type="entry name" value="ATPase domain of HSP90 chaperone/DNA topoisomerase II/histidine kinase"/>
    <property type="match status" value="1"/>
</dbReference>
<dbReference type="InterPro" id="IPR010559">
    <property type="entry name" value="Sig_transdc_His_kin_internal"/>
</dbReference>
<dbReference type="Pfam" id="PF06580">
    <property type="entry name" value="His_kinase"/>
    <property type="match status" value="1"/>
</dbReference>
<keyword evidence="5" id="KW-0812">Transmembrane</keyword>
<dbReference type="Gene3D" id="3.30.565.10">
    <property type="entry name" value="Histidine kinase-like ATPase, C-terminal domain"/>
    <property type="match status" value="1"/>
</dbReference>
<evidence type="ECO:0000313" key="7">
    <source>
        <dbReference type="EMBL" id="SHF39675.1"/>
    </source>
</evidence>
<evidence type="ECO:0000313" key="8">
    <source>
        <dbReference type="Proteomes" id="UP000184245"/>
    </source>
</evidence>
<dbReference type="Proteomes" id="UP000184245">
    <property type="component" value="Unassembled WGS sequence"/>
</dbReference>
<dbReference type="EMBL" id="FQVI01000025">
    <property type="protein sequence ID" value="SHF39675.1"/>
    <property type="molecule type" value="Genomic_DNA"/>
</dbReference>
<evidence type="ECO:0000256" key="4">
    <source>
        <dbReference type="ARBA" id="ARBA00022777"/>
    </source>
</evidence>